<evidence type="ECO:0000313" key="1">
    <source>
        <dbReference type="EMBL" id="KKM73811.1"/>
    </source>
</evidence>
<accession>A0A0F9KGG1</accession>
<proteinExistence type="predicted"/>
<reference evidence="1" key="1">
    <citation type="journal article" date="2015" name="Nature">
        <title>Complex archaea that bridge the gap between prokaryotes and eukaryotes.</title>
        <authorList>
            <person name="Spang A."/>
            <person name="Saw J.H."/>
            <person name="Jorgensen S.L."/>
            <person name="Zaremba-Niedzwiedzka K."/>
            <person name="Martijn J."/>
            <person name="Lind A.E."/>
            <person name="van Eijk R."/>
            <person name="Schleper C."/>
            <person name="Guy L."/>
            <person name="Ettema T.J."/>
        </authorList>
    </citation>
    <scope>NUCLEOTIDE SEQUENCE</scope>
</reference>
<name>A0A0F9KGG1_9ZZZZ</name>
<protein>
    <submittedName>
        <fullName evidence="1">Uncharacterized protein</fullName>
    </submittedName>
</protein>
<sequence>MAVDYMTQVLKKTEIISIRMDSNLSSQLHKKSEEQKVSLNTLINNMLDKQVHWYDITNEIGWVSIFRTTFKELMDSISKEKAIKIGQTVGKDDLQNSINYFYGKIDLTTVLDLLKRRFQTMKVQFRQISHNGIEKIIIQHDLGKNWPHLIVSELNELLNEIGYRIINDAYNKRGFSFQIISIRDD</sequence>
<comment type="caution">
    <text evidence="1">The sequence shown here is derived from an EMBL/GenBank/DDBJ whole genome shotgun (WGS) entry which is preliminary data.</text>
</comment>
<dbReference type="EMBL" id="LAZR01009242">
    <property type="protein sequence ID" value="KKM73811.1"/>
    <property type="molecule type" value="Genomic_DNA"/>
</dbReference>
<gene>
    <name evidence="1" type="ORF">LCGC14_1406700</name>
</gene>
<dbReference type="AlphaFoldDB" id="A0A0F9KGG1"/>
<organism evidence="1">
    <name type="scientific">marine sediment metagenome</name>
    <dbReference type="NCBI Taxonomy" id="412755"/>
    <lineage>
        <taxon>unclassified sequences</taxon>
        <taxon>metagenomes</taxon>
        <taxon>ecological metagenomes</taxon>
    </lineage>
</organism>